<feature type="region of interest" description="Disordered" evidence="1">
    <location>
        <begin position="1"/>
        <end position="43"/>
    </location>
</feature>
<reference evidence="2 3" key="1">
    <citation type="submission" date="2014-04" db="EMBL/GenBank/DDBJ databases">
        <authorList>
            <consortium name="DOE Joint Genome Institute"/>
            <person name="Kuo A."/>
            <person name="Zuccaro A."/>
            <person name="Kohler A."/>
            <person name="Nagy L.G."/>
            <person name="Floudas D."/>
            <person name="Copeland A."/>
            <person name="Barry K.W."/>
            <person name="Cichocki N."/>
            <person name="Veneault-Fourrey C."/>
            <person name="LaButti K."/>
            <person name="Lindquist E.A."/>
            <person name="Lipzen A."/>
            <person name="Lundell T."/>
            <person name="Morin E."/>
            <person name="Murat C."/>
            <person name="Sun H."/>
            <person name="Tunlid A."/>
            <person name="Henrissat B."/>
            <person name="Grigoriev I.V."/>
            <person name="Hibbett D.S."/>
            <person name="Martin F."/>
            <person name="Nordberg H.P."/>
            <person name="Cantor M.N."/>
            <person name="Hua S.X."/>
        </authorList>
    </citation>
    <scope>NUCLEOTIDE SEQUENCE [LARGE SCALE GENOMIC DNA]</scope>
    <source>
        <strain evidence="2 3">MAFF 305830</strain>
    </source>
</reference>
<evidence type="ECO:0000256" key="1">
    <source>
        <dbReference type="SAM" id="MobiDB-lite"/>
    </source>
</evidence>
<protein>
    <submittedName>
        <fullName evidence="2">Uncharacterized protein</fullName>
    </submittedName>
</protein>
<dbReference type="EMBL" id="KN824361">
    <property type="protein sequence ID" value="KIM22195.1"/>
    <property type="molecule type" value="Genomic_DNA"/>
</dbReference>
<gene>
    <name evidence="2" type="ORF">M408DRAFT_323974</name>
</gene>
<evidence type="ECO:0000313" key="2">
    <source>
        <dbReference type="EMBL" id="KIM22195.1"/>
    </source>
</evidence>
<feature type="region of interest" description="Disordered" evidence="1">
    <location>
        <begin position="58"/>
        <end position="81"/>
    </location>
</feature>
<dbReference type="Proteomes" id="UP000054097">
    <property type="component" value="Unassembled WGS sequence"/>
</dbReference>
<keyword evidence="3" id="KW-1185">Reference proteome</keyword>
<dbReference type="AlphaFoldDB" id="A0A0C3AC31"/>
<proteinExistence type="predicted"/>
<evidence type="ECO:0000313" key="3">
    <source>
        <dbReference type="Proteomes" id="UP000054097"/>
    </source>
</evidence>
<name>A0A0C3AC31_SERVB</name>
<dbReference type="HOGENOM" id="CLU_659168_0_0_1"/>
<reference evidence="3" key="2">
    <citation type="submission" date="2015-01" db="EMBL/GenBank/DDBJ databases">
        <title>Evolutionary Origins and Diversification of the Mycorrhizal Mutualists.</title>
        <authorList>
            <consortium name="DOE Joint Genome Institute"/>
            <consortium name="Mycorrhizal Genomics Consortium"/>
            <person name="Kohler A."/>
            <person name="Kuo A."/>
            <person name="Nagy L.G."/>
            <person name="Floudas D."/>
            <person name="Copeland A."/>
            <person name="Barry K.W."/>
            <person name="Cichocki N."/>
            <person name="Veneault-Fourrey C."/>
            <person name="LaButti K."/>
            <person name="Lindquist E.A."/>
            <person name="Lipzen A."/>
            <person name="Lundell T."/>
            <person name="Morin E."/>
            <person name="Murat C."/>
            <person name="Riley R."/>
            <person name="Ohm R."/>
            <person name="Sun H."/>
            <person name="Tunlid A."/>
            <person name="Henrissat B."/>
            <person name="Grigoriev I.V."/>
            <person name="Hibbett D.S."/>
            <person name="Martin F."/>
        </authorList>
    </citation>
    <scope>NUCLEOTIDE SEQUENCE [LARGE SCALE GENOMIC DNA]</scope>
    <source>
        <strain evidence="3">MAFF 305830</strain>
    </source>
</reference>
<sequence>MSFFHKREGDPAPAARGKAIGKPSRRVTKDDISRPTLLPWGTSQSLPIMTSALRDNVRGHKRGKSEPFPPSQYSSRPANDAPHRNKVARIILSALPSSFSLSALSSLAHWASHPQSIKVMIPLDINKPLPVTPKLDQISLCNADVPLVKVTNASPISPNREFGEGGQLYRTIVCGSIGELIGVLHGEPVVFENMNVLEDEVARADYAAKLKDSVQVPEADLESMAPAIDDASLIRPMSACTLLEEACTTRDAPIRRNKQSQLTARSRLAPGDWDINRISMCLTEAGIEHRIEQIDETELDLLEADDSTLFDDSEMGETRPVPDGPVDVVLYVLRNDMDMVTDSLDVDERRFARGSTATVPSRPTRRHIRQRSMEEHFELEMKRKGTVFRDSFAYEDPLLFDGDFVDEPEGLVNVEAD</sequence>
<organism evidence="2 3">
    <name type="scientific">Serendipita vermifera MAFF 305830</name>
    <dbReference type="NCBI Taxonomy" id="933852"/>
    <lineage>
        <taxon>Eukaryota</taxon>
        <taxon>Fungi</taxon>
        <taxon>Dikarya</taxon>
        <taxon>Basidiomycota</taxon>
        <taxon>Agaricomycotina</taxon>
        <taxon>Agaricomycetes</taxon>
        <taxon>Sebacinales</taxon>
        <taxon>Serendipitaceae</taxon>
        <taxon>Serendipita</taxon>
    </lineage>
</organism>
<accession>A0A0C3AC31</accession>
<feature type="compositionally biased region" description="Basic and acidic residues" evidence="1">
    <location>
        <begin position="1"/>
        <end position="10"/>
    </location>
</feature>